<reference evidence="3 4" key="1">
    <citation type="submission" date="2017-11" db="EMBL/GenBank/DDBJ databases">
        <title>Genomic Encyclopedia of Archaeal and Bacterial Type Strains, Phase II (KMG-II): From Individual Species to Whole Genera.</title>
        <authorList>
            <person name="Goeker M."/>
        </authorList>
    </citation>
    <scope>NUCLEOTIDE SEQUENCE [LARGE SCALE GENOMIC DNA]</scope>
    <source>
        <strain evidence="3 4">DSM 27393</strain>
    </source>
</reference>
<dbReference type="SUPFAM" id="SSF54909">
    <property type="entry name" value="Dimeric alpha+beta barrel"/>
    <property type="match status" value="1"/>
</dbReference>
<dbReference type="OrthoDB" id="6928805at2"/>
<evidence type="ECO:0000313" key="4">
    <source>
        <dbReference type="Proteomes" id="UP000228758"/>
    </source>
</evidence>
<comment type="similarity">
    <text evidence="1">Belongs to the YciI family.</text>
</comment>
<evidence type="ECO:0000259" key="2">
    <source>
        <dbReference type="Pfam" id="PF03795"/>
    </source>
</evidence>
<organism evidence="3 4">
    <name type="scientific">Diaminobutyricimonas aerilata</name>
    <dbReference type="NCBI Taxonomy" id="1162967"/>
    <lineage>
        <taxon>Bacteria</taxon>
        <taxon>Bacillati</taxon>
        <taxon>Actinomycetota</taxon>
        <taxon>Actinomycetes</taxon>
        <taxon>Micrococcales</taxon>
        <taxon>Microbacteriaceae</taxon>
        <taxon>Diaminobutyricimonas</taxon>
    </lineage>
</organism>
<name>A0A2M9CJV0_9MICO</name>
<accession>A0A2M9CJV0</accession>
<proteinExistence type="inferred from homology"/>
<protein>
    <submittedName>
        <fullName evidence="3">YCII-related domain-containing protein</fullName>
    </submittedName>
</protein>
<dbReference type="AlphaFoldDB" id="A0A2M9CJV0"/>
<dbReference type="Proteomes" id="UP000228758">
    <property type="component" value="Unassembled WGS sequence"/>
</dbReference>
<dbReference type="EMBL" id="PGFF01000001">
    <property type="protein sequence ID" value="PJJ72138.1"/>
    <property type="molecule type" value="Genomic_DNA"/>
</dbReference>
<comment type="caution">
    <text evidence="3">The sequence shown here is derived from an EMBL/GenBank/DDBJ whole genome shotgun (WGS) entry which is preliminary data.</text>
</comment>
<dbReference type="InterPro" id="IPR005545">
    <property type="entry name" value="YCII"/>
</dbReference>
<feature type="domain" description="YCII-related" evidence="2">
    <location>
        <begin position="21"/>
        <end position="83"/>
    </location>
</feature>
<keyword evidence="4" id="KW-1185">Reference proteome</keyword>
<sequence>MNWYLMRLLPHRADFAETMTADESAAMERHFAYWAEHLAAGTALILSPVGDPDGVWGMCVVRVADREAVSALEASDPAILAGIGRYESLELLDVMVRE</sequence>
<evidence type="ECO:0000313" key="3">
    <source>
        <dbReference type="EMBL" id="PJJ72138.1"/>
    </source>
</evidence>
<dbReference type="RefSeq" id="WP_100364363.1">
    <property type="nucleotide sequence ID" value="NZ_PGFF01000001.1"/>
</dbReference>
<dbReference type="InterPro" id="IPR011008">
    <property type="entry name" value="Dimeric_a/b-barrel"/>
</dbReference>
<gene>
    <name evidence="3" type="ORF">CLV46_1702</name>
</gene>
<dbReference type="Pfam" id="PF03795">
    <property type="entry name" value="YCII"/>
    <property type="match status" value="1"/>
</dbReference>
<evidence type="ECO:0000256" key="1">
    <source>
        <dbReference type="ARBA" id="ARBA00007689"/>
    </source>
</evidence>